<feature type="domain" description="Aminoglycoside phosphotransferase" evidence="1">
    <location>
        <begin position="158"/>
        <end position="251"/>
    </location>
</feature>
<name>A0A4R5VWY8_9BACI</name>
<dbReference type="EMBL" id="SMYO01000002">
    <property type="protein sequence ID" value="TDK63885.1"/>
    <property type="molecule type" value="Genomic_DNA"/>
</dbReference>
<dbReference type="InterPro" id="IPR002575">
    <property type="entry name" value="Aminoglycoside_PTrfase"/>
</dbReference>
<dbReference type="Proteomes" id="UP000295132">
    <property type="component" value="Unassembled WGS sequence"/>
</dbReference>
<reference evidence="2 3" key="1">
    <citation type="submission" date="2019-03" db="EMBL/GenBank/DDBJ databases">
        <title>Bacillus niacini sp. nov. a Nicotinate-Metabolizing Mesophile Isolated from Soil.</title>
        <authorList>
            <person name="Zhang G."/>
        </authorList>
    </citation>
    <scope>NUCLEOTIDE SEQUENCE [LARGE SCALE GENOMIC DNA]</scope>
    <source>
        <strain evidence="2 3">WN066</strain>
    </source>
</reference>
<dbReference type="AlphaFoldDB" id="A0A4R5VWY8"/>
<proteinExistence type="predicted"/>
<accession>A0A4R5VWY8</accession>
<dbReference type="SUPFAM" id="SSF56112">
    <property type="entry name" value="Protein kinase-like (PK-like)"/>
    <property type="match status" value="1"/>
</dbReference>
<evidence type="ECO:0000313" key="2">
    <source>
        <dbReference type="EMBL" id="TDK63885.1"/>
    </source>
</evidence>
<dbReference type="InterPro" id="IPR011009">
    <property type="entry name" value="Kinase-like_dom_sf"/>
</dbReference>
<evidence type="ECO:0000259" key="1">
    <source>
        <dbReference type="Pfam" id="PF01636"/>
    </source>
</evidence>
<dbReference type="Pfam" id="PF01636">
    <property type="entry name" value="APH"/>
    <property type="match status" value="1"/>
</dbReference>
<sequence>MMERLKNLVLLNGTLKSEKIYKSETLYQGMNGKLVERFYLSPTESYIFKPLTNNGQLGKEVWVYEHVLPAFPEIYPKLLACSVAEKLDENWMIFEDLGSLDHDFQEDTVLEVVRLMAGWHSLSVEGMVGLPVTGLKPKMEHILLELTEKRVLVQDLGIEEIFPLLDGVNFSKKLVLSHGDLHIGNIASAGEKVVVLDWEHTHLNAPYWDLYHLLDLAHPIFPKQVPHPFRELALKTYCDHAGIADEAFIREYYLFSAAFSIWMLLLIRSDLDSGQKKWPREQLEAQFEETVATLRDCIGALLN</sequence>
<protein>
    <recommendedName>
        <fullName evidence="1">Aminoglycoside phosphotransferase domain-containing protein</fullName>
    </recommendedName>
</protein>
<evidence type="ECO:0000313" key="3">
    <source>
        <dbReference type="Proteomes" id="UP000295132"/>
    </source>
</evidence>
<dbReference type="Gene3D" id="3.90.1200.10">
    <property type="match status" value="1"/>
</dbReference>
<organism evidence="2 3">
    <name type="scientific">Bacillus salipaludis</name>
    <dbReference type="NCBI Taxonomy" id="2547811"/>
    <lineage>
        <taxon>Bacteria</taxon>
        <taxon>Bacillati</taxon>
        <taxon>Bacillota</taxon>
        <taxon>Bacilli</taxon>
        <taxon>Bacillales</taxon>
        <taxon>Bacillaceae</taxon>
        <taxon>Bacillus</taxon>
    </lineage>
</organism>
<gene>
    <name evidence="2" type="ORF">E2K98_03175</name>
</gene>
<comment type="caution">
    <text evidence="2">The sequence shown here is derived from an EMBL/GenBank/DDBJ whole genome shotgun (WGS) entry which is preliminary data.</text>
</comment>